<feature type="signal peptide" evidence="1">
    <location>
        <begin position="1"/>
        <end position="25"/>
    </location>
</feature>
<proteinExistence type="predicted"/>
<evidence type="ECO:0000313" key="4">
    <source>
        <dbReference type="Proteomes" id="UP000242175"/>
    </source>
</evidence>
<organism evidence="3 4">
    <name type="scientific">Paraphotobacterium marinum</name>
    <dbReference type="NCBI Taxonomy" id="1755811"/>
    <lineage>
        <taxon>Bacteria</taxon>
        <taxon>Pseudomonadati</taxon>
        <taxon>Pseudomonadota</taxon>
        <taxon>Gammaproteobacteria</taxon>
        <taxon>Vibrionales</taxon>
        <taxon>Vibrionaceae</taxon>
        <taxon>Paraphotobacterium</taxon>
    </lineage>
</organism>
<evidence type="ECO:0000256" key="1">
    <source>
        <dbReference type="SAM" id="SignalP"/>
    </source>
</evidence>
<gene>
    <name evidence="3" type="ORF">CF386_10980</name>
</gene>
<evidence type="ECO:0000259" key="2">
    <source>
        <dbReference type="Pfam" id="PF16036"/>
    </source>
</evidence>
<dbReference type="Pfam" id="PF16036">
    <property type="entry name" value="Chalcone_3"/>
    <property type="match status" value="1"/>
</dbReference>
<feature type="domain" description="Chalcone isomerase" evidence="2">
    <location>
        <begin position="69"/>
        <end position="173"/>
    </location>
</feature>
<dbReference type="RefSeq" id="WP_089074478.1">
    <property type="nucleotide sequence ID" value="NZ_CBCSAM010000008.1"/>
</dbReference>
<dbReference type="InterPro" id="IPR016087">
    <property type="entry name" value="Chalcone_isomerase"/>
</dbReference>
<evidence type="ECO:0000313" key="3">
    <source>
        <dbReference type="EMBL" id="ASK79570.1"/>
    </source>
</evidence>
<accession>A0A220VH35</accession>
<dbReference type="OrthoDB" id="8527419at2"/>
<reference evidence="3 4" key="1">
    <citation type="journal article" date="2016" name="Int. J. Syst. Evol. Microbiol.">
        <title>Paraphotobacterium marinum gen. nov., sp. nov., a member of the family Vibrionaceae, isolated from surface seawater.</title>
        <authorList>
            <person name="Huang Z."/>
            <person name="Dong C."/>
            <person name="Shao Z."/>
        </authorList>
    </citation>
    <scope>NUCLEOTIDE SEQUENCE [LARGE SCALE GENOMIC DNA]</scope>
    <source>
        <strain evidence="3 4">NSCS20N07D</strain>
    </source>
</reference>
<sequence>MKLILRKMFYFFLFSATCLSTNIYAKQVVNLNDIKSWKEVGKGSYVFLFKTRFKATLKSPTLNYKYPSSEAAISIRYLQSFTKQDLIEATSRSWRRMGESPSFIANGEKVLSKIYPNVKENDVITFVYQPGNSLFFLNRKKIGMIKDNNFSKKFLGIWLSENSTATRLRRSLLKNAQ</sequence>
<feature type="chain" id="PRO_5012442925" description="Chalcone isomerase domain-containing protein" evidence="1">
    <location>
        <begin position="26"/>
        <end position="177"/>
    </location>
</feature>
<dbReference type="KEGG" id="pmai:CF386_10980"/>
<keyword evidence="4" id="KW-1185">Reference proteome</keyword>
<dbReference type="Proteomes" id="UP000242175">
    <property type="component" value="Chromosome small"/>
</dbReference>
<keyword evidence="1" id="KW-0732">Signal</keyword>
<name>A0A220VH35_9GAMM</name>
<dbReference type="AlphaFoldDB" id="A0A220VH35"/>
<dbReference type="EMBL" id="CP022356">
    <property type="protein sequence ID" value="ASK79570.1"/>
    <property type="molecule type" value="Genomic_DNA"/>
</dbReference>
<protein>
    <recommendedName>
        <fullName evidence="2">Chalcone isomerase domain-containing protein</fullName>
    </recommendedName>
</protein>